<name>A0ABD3Y4I8_9GAMM</name>
<sequence length="135" mass="14503">MTTNIINGEFTVTLAPIEGYAKGQQGINLGRMSIDKTFKGSLNATSQGEMLSAMTPTQGSAGYVAIEQVLGELDGKKGSFVLQHFGTMDKGQDSLILNVIPDSGTGELEGLSGSMKIRIEQGIHYYDFEYTLDSE</sequence>
<accession>A0ABD3Y4I8</accession>
<dbReference type="RefSeq" id="WP_033031803.1">
    <property type="nucleotide sequence ID" value="NZ_JBBMQV010000006.1"/>
</dbReference>
<organism evidence="1 2">
    <name type="scientific">Pseudoalteromonas fuliginea</name>
    <dbReference type="NCBI Taxonomy" id="1872678"/>
    <lineage>
        <taxon>Bacteria</taxon>
        <taxon>Pseudomonadati</taxon>
        <taxon>Pseudomonadota</taxon>
        <taxon>Gammaproteobacteria</taxon>
        <taxon>Alteromonadales</taxon>
        <taxon>Pseudoalteromonadaceae</taxon>
        <taxon>Pseudoalteromonas</taxon>
    </lineage>
</organism>
<dbReference type="InterPro" id="IPR021607">
    <property type="entry name" value="DUF3224"/>
</dbReference>
<dbReference type="InterPro" id="IPR023159">
    <property type="entry name" value="SO1590-like_sf"/>
</dbReference>
<gene>
    <name evidence="1" type="ORF">DC53_19070</name>
</gene>
<comment type="caution">
    <text evidence="1">The sequence shown here is derived from an EMBL/GenBank/DDBJ whole genome shotgun (WGS) entry which is preliminary data.</text>
</comment>
<proteinExistence type="predicted"/>
<evidence type="ECO:0008006" key="3">
    <source>
        <dbReference type="Google" id="ProtNLM"/>
    </source>
</evidence>
<evidence type="ECO:0000313" key="1">
    <source>
        <dbReference type="EMBL" id="KDC48924.1"/>
    </source>
</evidence>
<dbReference type="Proteomes" id="UP000027154">
    <property type="component" value="Unassembled WGS sequence"/>
</dbReference>
<evidence type="ECO:0000313" key="2">
    <source>
        <dbReference type="Proteomes" id="UP000027154"/>
    </source>
</evidence>
<protein>
    <recommendedName>
        <fullName evidence="3">DUF3224 domain-containing protein</fullName>
    </recommendedName>
</protein>
<dbReference type="Gene3D" id="2.40.350.10">
    <property type="entry name" value="SO1590-like"/>
    <property type="match status" value="1"/>
</dbReference>
<reference evidence="1 2" key="1">
    <citation type="submission" date="2014-04" db="EMBL/GenBank/DDBJ databases">
        <title>Pseudoalteromonas galatheae sp. nov., isolated from a deep-sea polychaete near Canal Concepcion, Chile.</title>
        <authorList>
            <person name="Machado H.R."/>
            <person name="Gram L."/>
            <person name="Vynne N.G."/>
        </authorList>
    </citation>
    <scope>NUCLEOTIDE SEQUENCE [LARGE SCALE GENOMIC DNA]</scope>
    <source>
        <strain evidence="1 2">KMM216</strain>
    </source>
</reference>
<dbReference type="Pfam" id="PF11528">
    <property type="entry name" value="DUF3224"/>
    <property type="match status" value="1"/>
</dbReference>
<dbReference type="SUPFAM" id="SSF159238">
    <property type="entry name" value="SO1590-like"/>
    <property type="match status" value="1"/>
</dbReference>
<dbReference type="AlphaFoldDB" id="A0ABD3Y4I8"/>
<dbReference type="EMBL" id="JJNZ01000081">
    <property type="protein sequence ID" value="KDC48924.1"/>
    <property type="molecule type" value="Genomic_DNA"/>
</dbReference>